<dbReference type="CDD" id="cd06066">
    <property type="entry name" value="H2MP_NAD-link-bidir"/>
    <property type="match status" value="1"/>
</dbReference>
<dbReference type="EMBL" id="UOFZ01000090">
    <property type="protein sequence ID" value="VAX13059.1"/>
    <property type="molecule type" value="Genomic_DNA"/>
</dbReference>
<proteinExistence type="predicted"/>
<protein>
    <submittedName>
        <fullName evidence="1">[NiFe] hydrogenase HoxFUYH(E) maturation factor HoxW</fullName>
    </submittedName>
</protein>
<dbReference type="AlphaFoldDB" id="A0A3B1B3Y7"/>
<dbReference type="PANTHER" id="PTHR30302:SF5">
    <property type="entry name" value="SLR1876 PROTEIN"/>
    <property type="match status" value="1"/>
</dbReference>
<dbReference type="SUPFAM" id="SSF53163">
    <property type="entry name" value="HybD-like"/>
    <property type="match status" value="1"/>
</dbReference>
<dbReference type="NCBIfam" id="TIGR00072">
    <property type="entry name" value="hydrog_prot"/>
    <property type="match status" value="1"/>
</dbReference>
<gene>
    <name evidence="1" type="ORF">MNBD_GAMMA24-526</name>
</gene>
<dbReference type="Gene3D" id="3.40.50.1450">
    <property type="entry name" value="HybD-like"/>
    <property type="match status" value="1"/>
</dbReference>
<dbReference type="GO" id="GO:0016485">
    <property type="term" value="P:protein processing"/>
    <property type="evidence" value="ECO:0007669"/>
    <property type="project" value="TreeGrafter"/>
</dbReference>
<keyword evidence="1" id="KW-0371">Homeobox</keyword>
<dbReference type="PANTHER" id="PTHR30302">
    <property type="entry name" value="HYDROGENASE 1 MATURATION PROTEASE"/>
    <property type="match status" value="1"/>
</dbReference>
<evidence type="ECO:0000313" key="1">
    <source>
        <dbReference type="EMBL" id="VAX13059.1"/>
    </source>
</evidence>
<organism evidence="1">
    <name type="scientific">hydrothermal vent metagenome</name>
    <dbReference type="NCBI Taxonomy" id="652676"/>
    <lineage>
        <taxon>unclassified sequences</taxon>
        <taxon>metagenomes</taxon>
        <taxon>ecological metagenomes</taxon>
    </lineage>
</organism>
<accession>A0A3B1B3Y7</accession>
<sequence length="162" mass="18137">MPEPLVAPEPTKPILIFAYGNPSRGDDALGPALLQRLAEKIEHSDLHTGVELLTDFQLQIEHALDMENRRQVIFVDASITPEKAFSFSLLEGEKDDSYSSHAMSPEALLNLFQQLHPDDSTEVFLLAIRGYRFDLGQPLTGQAEINLEQAVDYIYQRLLSTA</sequence>
<dbReference type="InterPro" id="IPR000671">
    <property type="entry name" value="Peptidase_A31"/>
</dbReference>
<dbReference type="GO" id="GO:0003677">
    <property type="term" value="F:DNA binding"/>
    <property type="evidence" value="ECO:0007669"/>
    <property type="project" value="UniProtKB-KW"/>
</dbReference>
<dbReference type="GO" id="GO:0004175">
    <property type="term" value="F:endopeptidase activity"/>
    <property type="evidence" value="ECO:0007669"/>
    <property type="project" value="TreeGrafter"/>
</dbReference>
<dbReference type="GO" id="GO:0008047">
    <property type="term" value="F:enzyme activator activity"/>
    <property type="evidence" value="ECO:0007669"/>
    <property type="project" value="InterPro"/>
</dbReference>
<dbReference type="InterPro" id="IPR023430">
    <property type="entry name" value="Pept_HybD-like_dom_sf"/>
</dbReference>
<reference evidence="1" key="1">
    <citation type="submission" date="2018-06" db="EMBL/GenBank/DDBJ databases">
        <authorList>
            <person name="Zhirakovskaya E."/>
        </authorList>
    </citation>
    <scope>NUCLEOTIDE SEQUENCE</scope>
</reference>
<name>A0A3B1B3Y7_9ZZZZ</name>